<evidence type="ECO:0000256" key="5">
    <source>
        <dbReference type="ARBA" id="ARBA00022840"/>
    </source>
</evidence>
<feature type="binding site" evidence="6">
    <location>
        <begin position="23"/>
        <end position="30"/>
    </location>
    <ligand>
        <name>ATP</name>
        <dbReference type="ChEBI" id="CHEBI:30616"/>
    </ligand>
</feature>
<sequence>MSPVRGTSLKPPFGPGALVLVVGPSGAGKDTLMSEAARLLTGDTDLLVARRLVTRTDTTGEDHQPVDLATFEAELAAGRYPLAWRAHGLAYALGAEVAEALAQGRTVMANGSRATLPEARKRFSRLSVVHITAPPEVRAVRLAARGRESEDDIRERLARAPDVPLDADLEIQNVGPIREGAQRLADFIRAASYARAPEVLS</sequence>
<dbReference type="Proteomes" id="UP000606044">
    <property type="component" value="Unassembled WGS sequence"/>
</dbReference>
<evidence type="ECO:0000256" key="3">
    <source>
        <dbReference type="ARBA" id="ARBA00022679"/>
    </source>
</evidence>
<evidence type="ECO:0000256" key="1">
    <source>
        <dbReference type="ARBA" id="ARBA00000373"/>
    </source>
</evidence>
<dbReference type="GO" id="GO:0005524">
    <property type="term" value="F:ATP binding"/>
    <property type="evidence" value="ECO:0007669"/>
    <property type="project" value="UniProtKB-KW"/>
</dbReference>
<evidence type="ECO:0000313" key="8">
    <source>
        <dbReference type="EMBL" id="GGF49494.1"/>
    </source>
</evidence>
<organism evidence="8 9">
    <name type="scientific">Azorhizobium oxalatiphilum</name>
    <dbReference type="NCBI Taxonomy" id="980631"/>
    <lineage>
        <taxon>Bacteria</taxon>
        <taxon>Pseudomonadati</taxon>
        <taxon>Pseudomonadota</taxon>
        <taxon>Alphaproteobacteria</taxon>
        <taxon>Hyphomicrobiales</taxon>
        <taxon>Xanthobacteraceae</taxon>
        <taxon>Azorhizobium</taxon>
    </lineage>
</organism>
<dbReference type="EC" id="2.7.4.23" evidence="6"/>
<dbReference type="RefSeq" id="WP_188575244.1">
    <property type="nucleotide sequence ID" value="NZ_BMCT01000001.1"/>
</dbReference>
<protein>
    <recommendedName>
        <fullName evidence="6">Ribose 1,5-bisphosphate phosphokinase PhnN</fullName>
        <ecNumber evidence="6">2.7.4.23</ecNumber>
    </recommendedName>
    <alternativeName>
        <fullName evidence="6">Ribose 1,5-bisphosphokinase</fullName>
    </alternativeName>
</protein>
<dbReference type="GO" id="GO:0006015">
    <property type="term" value="P:5-phosphoribose 1-diphosphate biosynthetic process"/>
    <property type="evidence" value="ECO:0007669"/>
    <property type="project" value="UniProtKB-UniRule"/>
</dbReference>
<keyword evidence="3 6" id="KW-0808">Transferase</keyword>
<reference evidence="8" key="2">
    <citation type="submission" date="2020-09" db="EMBL/GenBank/DDBJ databases">
        <authorList>
            <person name="Sun Q."/>
            <person name="Sedlacek I."/>
        </authorList>
    </citation>
    <scope>NUCLEOTIDE SEQUENCE</scope>
    <source>
        <strain evidence="8">CCM 7897</strain>
    </source>
</reference>
<dbReference type="NCBIfam" id="TIGR02322">
    <property type="entry name" value="phosphon_PhnN"/>
    <property type="match status" value="1"/>
</dbReference>
<comment type="caution">
    <text evidence="8">The sequence shown here is derived from an EMBL/GenBank/DDBJ whole genome shotgun (WGS) entry which is preliminary data.</text>
</comment>
<dbReference type="AlphaFoldDB" id="A0A917BKH0"/>
<name>A0A917BKH0_9HYPH</name>
<keyword evidence="4 6" id="KW-0547">Nucleotide-binding</keyword>
<evidence type="ECO:0000256" key="6">
    <source>
        <dbReference type="HAMAP-Rule" id="MF_00836"/>
    </source>
</evidence>
<comment type="function">
    <text evidence="6">Catalyzes the phosphorylation of ribose 1,5-bisphosphate to 5-phospho-D-ribosyl alpha-1-diphosphate (PRPP).</text>
</comment>
<dbReference type="InterPro" id="IPR008145">
    <property type="entry name" value="GK/Ca_channel_bsu"/>
</dbReference>
<evidence type="ECO:0000256" key="4">
    <source>
        <dbReference type="ARBA" id="ARBA00022741"/>
    </source>
</evidence>
<feature type="domain" description="Guanylate kinase/L-type calcium channel beta subunit" evidence="7">
    <location>
        <begin position="15"/>
        <end position="192"/>
    </location>
</feature>
<dbReference type="Gene3D" id="3.40.50.300">
    <property type="entry name" value="P-loop containing nucleotide triphosphate hydrolases"/>
    <property type="match status" value="1"/>
</dbReference>
<dbReference type="GO" id="GO:0033863">
    <property type="term" value="F:ribose 1,5-bisphosphate phosphokinase activity"/>
    <property type="evidence" value="ECO:0007669"/>
    <property type="project" value="UniProtKB-UniRule"/>
</dbReference>
<dbReference type="SUPFAM" id="SSF52540">
    <property type="entry name" value="P-loop containing nucleoside triphosphate hydrolases"/>
    <property type="match status" value="1"/>
</dbReference>
<dbReference type="HAMAP" id="MF_00836">
    <property type="entry name" value="PhnN"/>
    <property type="match status" value="1"/>
</dbReference>
<evidence type="ECO:0000259" key="7">
    <source>
        <dbReference type="SMART" id="SM00072"/>
    </source>
</evidence>
<accession>A0A917BKH0</accession>
<evidence type="ECO:0000313" key="9">
    <source>
        <dbReference type="Proteomes" id="UP000606044"/>
    </source>
</evidence>
<dbReference type="GO" id="GO:0019634">
    <property type="term" value="P:organic phosphonate metabolic process"/>
    <property type="evidence" value="ECO:0007669"/>
    <property type="project" value="UniProtKB-UniRule"/>
</dbReference>
<dbReference type="InterPro" id="IPR027417">
    <property type="entry name" value="P-loop_NTPase"/>
</dbReference>
<comment type="catalytic activity">
    <reaction evidence="1 6">
        <text>alpha-D-ribose 1,5-bisphosphate + ATP = 5-phospho-alpha-D-ribose 1-diphosphate + ADP</text>
        <dbReference type="Rhea" id="RHEA:20109"/>
        <dbReference type="ChEBI" id="CHEBI:30616"/>
        <dbReference type="ChEBI" id="CHEBI:58017"/>
        <dbReference type="ChEBI" id="CHEBI:68688"/>
        <dbReference type="ChEBI" id="CHEBI:456216"/>
        <dbReference type="EC" id="2.7.4.23"/>
    </reaction>
</comment>
<dbReference type="InterPro" id="IPR012699">
    <property type="entry name" value="PhnN"/>
</dbReference>
<dbReference type="Pfam" id="PF13238">
    <property type="entry name" value="AAA_18"/>
    <property type="match status" value="1"/>
</dbReference>
<keyword evidence="5 6" id="KW-0067">ATP-binding</keyword>
<dbReference type="EMBL" id="BMCT01000001">
    <property type="protein sequence ID" value="GGF49494.1"/>
    <property type="molecule type" value="Genomic_DNA"/>
</dbReference>
<reference evidence="8" key="1">
    <citation type="journal article" date="2014" name="Int. J. Syst. Evol. Microbiol.">
        <title>Complete genome sequence of Corynebacterium casei LMG S-19264T (=DSM 44701T), isolated from a smear-ripened cheese.</title>
        <authorList>
            <consortium name="US DOE Joint Genome Institute (JGI-PGF)"/>
            <person name="Walter F."/>
            <person name="Albersmeier A."/>
            <person name="Kalinowski J."/>
            <person name="Ruckert C."/>
        </authorList>
    </citation>
    <scope>NUCLEOTIDE SEQUENCE</scope>
    <source>
        <strain evidence="8">CCM 7897</strain>
    </source>
</reference>
<comment type="similarity">
    <text evidence="6">Belongs to the ribose 1,5-bisphosphokinase family.</text>
</comment>
<gene>
    <name evidence="8" type="primary">phnN OR nitR</name>
    <name evidence="6" type="synonym">phnN</name>
    <name evidence="8" type="ORF">GCM10007301_05910</name>
</gene>
<proteinExistence type="inferred from homology"/>
<comment type="pathway">
    <text evidence="2 6">Metabolic intermediate biosynthesis; 5-phospho-alpha-D-ribose 1-diphosphate biosynthesis; 5-phospho-alpha-D-ribose 1-diphosphate from D-ribose 5-phosphate (route II): step 3/3.</text>
</comment>
<keyword evidence="9" id="KW-1185">Reference proteome</keyword>
<evidence type="ECO:0000256" key="2">
    <source>
        <dbReference type="ARBA" id="ARBA00005069"/>
    </source>
</evidence>
<dbReference type="SMART" id="SM00072">
    <property type="entry name" value="GuKc"/>
    <property type="match status" value="1"/>
</dbReference>